<dbReference type="InterPro" id="IPR015797">
    <property type="entry name" value="NUDIX_hydrolase-like_dom_sf"/>
</dbReference>
<evidence type="ECO:0000256" key="1">
    <source>
        <dbReference type="SAM" id="Phobius"/>
    </source>
</evidence>
<evidence type="ECO:0000259" key="2">
    <source>
        <dbReference type="PROSITE" id="PS51462"/>
    </source>
</evidence>
<keyword evidence="4" id="KW-1185">Reference proteome</keyword>
<feature type="transmembrane region" description="Helical" evidence="1">
    <location>
        <begin position="386"/>
        <end position="405"/>
    </location>
</feature>
<dbReference type="STRING" id="1051890.A0A3N4LXN7"/>
<dbReference type="Proteomes" id="UP000267821">
    <property type="component" value="Unassembled WGS sequence"/>
</dbReference>
<keyword evidence="1" id="KW-1133">Transmembrane helix</keyword>
<dbReference type="PANTHER" id="PTHR12992">
    <property type="entry name" value="NUDIX HYDROLASE"/>
    <property type="match status" value="1"/>
</dbReference>
<reference evidence="3 4" key="1">
    <citation type="journal article" date="2018" name="Nat. Ecol. Evol.">
        <title>Pezizomycetes genomes reveal the molecular basis of ectomycorrhizal truffle lifestyle.</title>
        <authorList>
            <person name="Murat C."/>
            <person name="Payen T."/>
            <person name="Noel B."/>
            <person name="Kuo A."/>
            <person name="Morin E."/>
            <person name="Chen J."/>
            <person name="Kohler A."/>
            <person name="Krizsan K."/>
            <person name="Balestrini R."/>
            <person name="Da Silva C."/>
            <person name="Montanini B."/>
            <person name="Hainaut M."/>
            <person name="Levati E."/>
            <person name="Barry K.W."/>
            <person name="Belfiori B."/>
            <person name="Cichocki N."/>
            <person name="Clum A."/>
            <person name="Dockter R.B."/>
            <person name="Fauchery L."/>
            <person name="Guy J."/>
            <person name="Iotti M."/>
            <person name="Le Tacon F."/>
            <person name="Lindquist E.A."/>
            <person name="Lipzen A."/>
            <person name="Malagnac F."/>
            <person name="Mello A."/>
            <person name="Molinier V."/>
            <person name="Miyauchi S."/>
            <person name="Poulain J."/>
            <person name="Riccioni C."/>
            <person name="Rubini A."/>
            <person name="Sitrit Y."/>
            <person name="Splivallo R."/>
            <person name="Traeger S."/>
            <person name="Wang M."/>
            <person name="Zifcakova L."/>
            <person name="Wipf D."/>
            <person name="Zambonelli A."/>
            <person name="Paolocci F."/>
            <person name="Nowrousian M."/>
            <person name="Ottonello S."/>
            <person name="Baldrian P."/>
            <person name="Spatafora J.W."/>
            <person name="Henrissat B."/>
            <person name="Nagy L.G."/>
            <person name="Aury J.M."/>
            <person name="Wincker P."/>
            <person name="Grigoriev I.V."/>
            <person name="Bonfante P."/>
            <person name="Martin F.M."/>
        </authorList>
    </citation>
    <scope>NUCLEOTIDE SEQUENCE [LARGE SCALE GENOMIC DNA]</scope>
    <source>
        <strain evidence="3 4">ATCC MYA-4762</strain>
    </source>
</reference>
<dbReference type="GO" id="GO:0010945">
    <property type="term" value="F:coenzyme A diphosphatase activity"/>
    <property type="evidence" value="ECO:0007669"/>
    <property type="project" value="InterPro"/>
</dbReference>
<keyword evidence="1" id="KW-0472">Membrane</keyword>
<sequence length="423" mass="47474">MLTRPEKDTGTPRDLTTPLLPLLLEIRDNPIPSKYPHKPTSTTSKPLRRASVAVIIRIQPHPNTSPLSHSLTPRTLEEFFSQDWVRDGSGEPEVLLIKRAARRGDRWTSHVALPGGKRDEGDRGDEDAAVREVREEVGLRMVFPEDVGEDEGWNCLRVGGVPERLVATVWSRTPLMVLCPFVFIYLPPNPPILTLQPTEVSSAHWIPLAHLLSPSSSAVTTCAVSERLSKADIRWGLWLWFIMTHTLGKMEFCGIDLAAGGGWGYYTTGAKDEGGNEEGEKVRLLGKNRKGMVLWGLTHAVLFDLLDCLPPRGGMVERWRWPTFTAMDVRAFVWIFGWGVRRHGVLGVQGRRKENTPTHLPLRPMLGEESAVHVLMDGYYPSMRRAVWVGLVVRALVLFWGLWWMSFWLWVGEGAGAGVVCEL</sequence>
<dbReference type="PANTHER" id="PTHR12992:SF44">
    <property type="entry name" value="NUDIX HYDROLASE DOMAIN-CONTAINING PROTEIN"/>
    <property type="match status" value="1"/>
</dbReference>
<dbReference type="PROSITE" id="PS51462">
    <property type="entry name" value="NUDIX"/>
    <property type="match status" value="1"/>
</dbReference>
<dbReference type="InParanoid" id="A0A3N4LXN7"/>
<name>A0A3N4LXN7_9PEZI</name>
<dbReference type="CDD" id="cd03426">
    <property type="entry name" value="NUDIX_CoAse_Nudt7"/>
    <property type="match status" value="1"/>
</dbReference>
<feature type="domain" description="Nudix hydrolase" evidence="2">
    <location>
        <begin position="47"/>
        <end position="228"/>
    </location>
</feature>
<dbReference type="Gene3D" id="3.90.79.10">
    <property type="entry name" value="Nucleoside Triphosphate Pyrophosphohydrolase"/>
    <property type="match status" value="1"/>
</dbReference>
<dbReference type="InterPro" id="IPR045121">
    <property type="entry name" value="CoAse"/>
</dbReference>
<dbReference type="InterPro" id="IPR000086">
    <property type="entry name" value="NUDIX_hydrolase_dom"/>
</dbReference>
<accession>A0A3N4LXN7</accession>
<dbReference type="OrthoDB" id="77989at2759"/>
<evidence type="ECO:0000313" key="3">
    <source>
        <dbReference type="EMBL" id="RPB26349.1"/>
    </source>
</evidence>
<protein>
    <recommendedName>
        <fullName evidence="2">Nudix hydrolase domain-containing protein</fullName>
    </recommendedName>
</protein>
<gene>
    <name evidence="3" type="ORF">L211DRAFT_821420</name>
</gene>
<dbReference type="SUPFAM" id="SSF55811">
    <property type="entry name" value="Nudix"/>
    <property type="match status" value="1"/>
</dbReference>
<dbReference type="Pfam" id="PF00293">
    <property type="entry name" value="NUDIX"/>
    <property type="match status" value="1"/>
</dbReference>
<keyword evidence="1" id="KW-0812">Transmembrane</keyword>
<dbReference type="AlphaFoldDB" id="A0A3N4LXN7"/>
<proteinExistence type="predicted"/>
<dbReference type="EMBL" id="ML121535">
    <property type="protein sequence ID" value="RPB26349.1"/>
    <property type="molecule type" value="Genomic_DNA"/>
</dbReference>
<organism evidence="3 4">
    <name type="scientific">Terfezia boudieri ATCC MYA-4762</name>
    <dbReference type="NCBI Taxonomy" id="1051890"/>
    <lineage>
        <taxon>Eukaryota</taxon>
        <taxon>Fungi</taxon>
        <taxon>Dikarya</taxon>
        <taxon>Ascomycota</taxon>
        <taxon>Pezizomycotina</taxon>
        <taxon>Pezizomycetes</taxon>
        <taxon>Pezizales</taxon>
        <taxon>Pezizaceae</taxon>
        <taxon>Terfezia</taxon>
    </lineage>
</organism>
<evidence type="ECO:0000313" key="4">
    <source>
        <dbReference type="Proteomes" id="UP000267821"/>
    </source>
</evidence>